<protein>
    <submittedName>
        <fullName evidence="1">Uncharacterized protein</fullName>
    </submittedName>
</protein>
<accession>A0ACC2XUR2</accession>
<comment type="caution">
    <text evidence="1">The sequence shown here is derived from an EMBL/GenBank/DDBJ whole genome shotgun (WGS) entry which is preliminary data.</text>
</comment>
<dbReference type="Proteomes" id="UP001234202">
    <property type="component" value="Unassembled WGS sequence"/>
</dbReference>
<sequence length="107" mass="12095">MQEYADPVIDWLDGGRGYFAKKLYRESCALQPNGSYTKDLSLVEEDLSRVCFMDNSPVSYNWNKANALPIEGWTSDPNDEALLDALPILDSLRFTSDVRKVLGIRGF</sequence>
<evidence type="ECO:0000313" key="2">
    <source>
        <dbReference type="Proteomes" id="UP001234202"/>
    </source>
</evidence>
<proteinExistence type="predicted"/>
<evidence type="ECO:0000313" key="1">
    <source>
        <dbReference type="EMBL" id="KAJ9127094.1"/>
    </source>
</evidence>
<dbReference type="EMBL" id="JASBWV010000003">
    <property type="protein sequence ID" value="KAJ9127094.1"/>
    <property type="molecule type" value="Genomic_DNA"/>
</dbReference>
<reference evidence="1" key="1">
    <citation type="submission" date="2023-04" db="EMBL/GenBank/DDBJ databases">
        <title>Draft Genome sequencing of Naganishia species isolated from polar environments using Oxford Nanopore Technology.</title>
        <authorList>
            <person name="Leo P."/>
            <person name="Venkateswaran K."/>
        </authorList>
    </citation>
    <scope>NUCLEOTIDE SEQUENCE</scope>
    <source>
        <strain evidence="1">DBVPG 5303</strain>
    </source>
</reference>
<organism evidence="1 2">
    <name type="scientific">Naganishia onofrii</name>
    <dbReference type="NCBI Taxonomy" id="1851511"/>
    <lineage>
        <taxon>Eukaryota</taxon>
        <taxon>Fungi</taxon>
        <taxon>Dikarya</taxon>
        <taxon>Basidiomycota</taxon>
        <taxon>Agaricomycotina</taxon>
        <taxon>Tremellomycetes</taxon>
        <taxon>Filobasidiales</taxon>
        <taxon>Filobasidiaceae</taxon>
        <taxon>Naganishia</taxon>
    </lineage>
</organism>
<keyword evidence="2" id="KW-1185">Reference proteome</keyword>
<gene>
    <name evidence="1" type="ORF">QFC24_001329</name>
</gene>
<name>A0ACC2XUR2_9TREE</name>